<keyword evidence="3" id="KW-1185">Reference proteome</keyword>
<comment type="caution">
    <text evidence="2">The sequence shown here is derived from an EMBL/GenBank/DDBJ whole genome shotgun (WGS) entry which is preliminary data.</text>
</comment>
<protein>
    <submittedName>
        <fullName evidence="2">Uncharacterized protein</fullName>
    </submittedName>
</protein>
<evidence type="ECO:0000256" key="1">
    <source>
        <dbReference type="SAM" id="Phobius"/>
    </source>
</evidence>
<evidence type="ECO:0000313" key="3">
    <source>
        <dbReference type="Proteomes" id="UP001151760"/>
    </source>
</evidence>
<evidence type="ECO:0000313" key="2">
    <source>
        <dbReference type="EMBL" id="GJT14010.1"/>
    </source>
</evidence>
<keyword evidence="1" id="KW-1133">Transmembrane helix</keyword>
<proteinExistence type="predicted"/>
<keyword evidence="1" id="KW-0812">Transmembrane</keyword>
<organism evidence="2 3">
    <name type="scientific">Tanacetum coccineum</name>
    <dbReference type="NCBI Taxonomy" id="301880"/>
    <lineage>
        <taxon>Eukaryota</taxon>
        <taxon>Viridiplantae</taxon>
        <taxon>Streptophyta</taxon>
        <taxon>Embryophyta</taxon>
        <taxon>Tracheophyta</taxon>
        <taxon>Spermatophyta</taxon>
        <taxon>Magnoliopsida</taxon>
        <taxon>eudicotyledons</taxon>
        <taxon>Gunneridae</taxon>
        <taxon>Pentapetalae</taxon>
        <taxon>asterids</taxon>
        <taxon>campanulids</taxon>
        <taxon>Asterales</taxon>
        <taxon>Asteraceae</taxon>
        <taxon>Asteroideae</taxon>
        <taxon>Anthemideae</taxon>
        <taxon>Anthemidinae</taxon>
        <taxon>Tanacetum</taxon>
    </lineage>
</organism>
<dbReference type="EMBL" id="BQNB010013277">
    <property type="protein sequence ID" value="GJT14010.1"/>
    <property type="molecule type" value="Genomic_DNA"/>
</dbReference>
<reference evidence="2" key="2">
    <citation type="submission" date="2022-01" db="EMBL/GenBank/DDBJ databases">
        <authorList>
            <person name="Yamashiro T."/>
            <person name="Shiraishi A."/>
            <person name="Satake H."/>
            <person name="Nakayama K."/>
        </authorList>
    </citation>
    <scope>NUCLEOTIDE SEQUENCE</scope>
</reference>
<gene>
    <name evidence="2" type="ORF">Tco_0861052</name>
</gene>
<dbReference type="Proteomes" id="UP001151760">
    <property type="component" value="Unassembled WGS sequence"/>
</dbReference>
<accession>A0ABQ5BGR5</accession>
<sequence length="252" mass="27343">MFLGARIQSGFQAKISKILRMDCYLSIFFPSTCFAVGGWMLGPEIIAHSKGITLLLFNVTVPPSTGNFNIPCAVDGTARIFLMPGLPIIAIVWDGDLEDHDVHPSGSGTSEDAPPSTYTLCTKCPPISTSMIIELSVPSSALSGGRTLLSRRDALATSPCRKDVVILYISSTDLGILSYRRLINPGCVIPCINPEILMHSEHPHIQTSAVYRFHDSPPVGSPYLFACYGDTMDLGCAWFAEDSFPNRVIRSS</sequence>
<keyword evidence="1" id="KW-0472">Membrane</keyword>
<name>A0ABQ5BGR5_9ASTR</name>
<feature type="transmembrane region" description="Helical" evidence="1">
    <location>
        <begin position="21"/>
        <end position="41"/>
    </location>
</feature>
<reference evidence="2" key="1">
    <citation type="journal article" date="2022" name="Int. J. Mol. Sci.">
        <title>Draft Genome of Tanacetum Coccineum: Genomic Comparison of Closely Related Tanacetum-Family Plants.</title>
        <authorList>
            <person name="Yamashiro T."/>
            <person name="Shiraishi A."/>
            <person name="Nakayama K."/>
            <person name="Satake H."/>
        </authorList>
    </citation>
    <scope>NUCLEOTIDE SEQUENCE</scope>
</reference>